<keyword evidence="3" id="KW-1185">Reference proteome</keyword>
<dbReference type="Proteomes" id="UP001169066">
    <property type="component" value="Unassembled WGS sequence"/>
</dbReference>
<proteinExistence type="predicted"/>
<organism evidence="2 3">
    <name type="scientific">Sulfurovum xiamenensis</name>
    <dbReference type="NCBI Taxonomy" id="3019066"/>
    <lineage>
        <taxon>Bacteria</taxon>
        <taxon>Pseudomonadati</taxon>
        <taxon>Campylobacterota</taxon>
        <taxon>Epsilonproteobacteria</taxon>
        <taxon>Campylobacterales</taxon>
        <taxon>Sulfurovaceae</taxon>
        <taxon>Sulfurovum</taxon>
    </lineage>
</organism>
<gene>
    <name evidence="2" type="ORF">PF327_06080</name>
</gene>
<keyword evidence="1" id="KW-0472">Membrane</keyword>
<protein>
    <submittedName>
        <fullName evidence="2">DUF4389 domain-containing protein</fullName>
    </submittedName>
</protein>
<accession>A0ABT7QRP0</accession>
<feature type="transmembrane region" description="Helical" evidence="1">
    <location>
        <begin position="20"/>
        <end position="44"/>
    </location>
</feature>
<evidence type="ECO:0000256" key="1">
    <source>
        <dbReference type="SAM" id="Phobius"/>
    </source>
</evidence>
<keyword evidence="1" id="KW-1133">Transmembrane helix</keyword>
<reference evidence="2" key="1">
    <citation type="submission" date="2023-01" db="EMBL/GenBank/DDBJ databases">
        <title>Sulfurovum sp. XTW-4 genome assembly.</title>
        <authorList>
            <person name="Wang J."/>
        </authorList>
    </citation>
    <scope>NUCLEOTIDE SEQUENCE</scope>
    <source>
        <strain evidence="2">XTW-4</strain>
    </source>
</reference>
<dbReference type="RefSeq" id="WP_008245766.1">
    <property type="nucleotide sequence ID" value="NZ_JAQIBC010000003.1"/>
</dbReference>
<dbReference type="Pfam" id="PF14333">
    <property type="entry name" value="DUF4389"/>
    <property type="match status" value="1"/>
</dbReference>
<keyword evidence="1" id="KW-0812">Transmembrane</keyword>
<dbReference type="InterPro" id="IPR025498">
    <property type="entry name" value="DUF4389"/>
</dbReference>
<evidence type="ECO:0000313" key="3">
    <source>
        <dbReference type="Proteomes" id="UP001169066"/>
    </source>
</evidence>
<comment type="caution">
    <text evidence="2">The sequence shown here is derived from an EMBL/GenBank/DDBJ whole genome shotgun (WGS) entry which is preliminary data.</text>
</comment>
<sequence>MEEIETNEREKPGIARAVYILLYLIIGRFISMVLFVVAITQFIYTWLSGEPNEKILQFTEGLSEYAKQLVSYVGFNSDEKPWPFGDWPDV</sequence>
<name>A0ABT7QRP0_9BACT</name>
<evidence type="ECO:0000313" key="2">
    <source>
        <dbReference type="EMBL" id="MDM5263760.1"/>
    </source>
</evidence>
<dbReference type="EMBL" id="JAQIBC010000003">
    <property type="protein sequence ID" value="MDM5263760.1"/>
    <property type="molecule type" value="Genomic_DNA"/>
</dbReference>